<keyword evidence="3" id="KW-0326">Glycosidase</keyword>
<dbReference type="PRINTS" id="PR00131">
    <property type="entry name" value="GLHYDRLASE1"/>
</dbReference>
<protein>
    <submittedName>
        <fullName evidence="5">Myrosinase 1</fullName>
    </submittedName>
</protein>
<keyword evidence="2" id="KW-0378">Hydrolase</keyword>
<evidence type="ECO:0000256" key="1">
    <source>
        <dbReference type="ARBA" id="ARBA00010838"/>
    </source>
</evidence>
<dbReference type="InterPro" id="IPR017853">
    <property type="entry name" value="GH"/>
</dbReference>
<dbReference type="GO" id="GO:0005975">
    <property type="term" value="P:carbohydrate metabolic process"/>
    <property type="evidence" value="ECO:0007669"/>
    <property type="project" value="InterPro"/>
</dbReference>
<dbReference type="InterPro" id="IPR001360">
    <property type="entry name" value="Glyco_hydro_1"/>
</dbReference>
<dbReference type="Gene3D" id="3.20.20.80">
    <property type="entry name" value="Glycosidases"/>
    <property type="match status" value="1"/>
</dbReference>
<reference evidence="5" key="2">
    <citation type="journal article" date="2023" name="BMC Genomics">
        <title>Pest status, molecular evolution, and epigenetic factors derived from the genome assembly of Frankliniella fusca, a thysanopteran phytovirus vector.</title>
        <authorList>
            <person name="Catto M.A."/>
            <person name="Labadie P.E."/>
            <person name="Jacobson A.L."/>
            <person name="Kennedy G.G."/>
            <person name="Srinivasan R."/>
            <person name="Hunt B.G."/>
        </authorList>
    </citation>
    <scope>NUCLEOTIDE SEQUENCE</scope>
    <source>
        <strain evidence="5">PL_HMW_Pooled</strain>
    </source>
</reference>
<organism evidence="5 6">
    <name type="scientific">Frankliniella fusca</name>
    <dbReference type="NCBI Taxonomy" id="407009"/>
    <lineage>
        <taxon>Eukaryota</taxon>
        <taxon>Metazoa</taxon>
        <taxon>Ecdysozoa</taxon>
        <taxon>Arthropoda</taxon>
        <taxon>Hexapoda</taxon>
        <taxon>Insecta</taxon>
        <taxon>Pterygota</taxon>
        <taxon>Neoptera</taxon>
        <taxon>Paraneoptera</taxon>
        <taxon>Thysanoptera</taxon>
        <taxon>Terebrantia</taxon>
        <taxon>Thripoidea</taxon>
        <taxon>Thripidae</taxon>
        <taxon>Frankliniella</taxon>
    </lineage>
</organism>
<evidence type="ECO:0000313" key="6">
    <source>
        <dbReference type="Proteomes" id="UP001219518"/>
    </source>
</evidence>
<evidence type="ECO:0000313" key="5">
    <source>
        <dbReference type="EMBL" id="KAK3933249.1"/>
    </source>
</evidence>
<dbReference type="PANTHER" id="PTHR10353">
    <property type="entry name" value="GLYCOSYL HYDROLASE"/>
    <property type="match status" value="1"/>
</dbReference>
<comment type="similarity">
    <text evidence="1 4">Belongs to the glycosyl hydrolase 1 family.</text>
</comment>
<reference evidence="5" key="1">
    <citation type="submission" date="2021-07" db="EMBL/GenBank/DDBJ databases">
        <authorList>
            <person name="Catto M.A."/>
            <person name="Jacobson A."/>
            <person name="Kennedy G."/>
            <person name="Labadie P."/>
            <person name="Hunt B.G."/>
            <person name="Srinivasan R."/>
        </authorList>
    </citation>
    <scope>NUCLEOTIDE SEQUENCE</scope>
    <source>
        <strain evidence="5">PL_HMW_Pooled</strain>
        <tissue evidence="5">Head</tissue>
    </source>
</reference>
<evidence type="ECO:0000256" key="2">
    <source>
        <dbReference type="ARBA" id="ARBA00022801"/>
    </source>
</evidence>
<evidence type="ECO:0000256" key="3">
    <source>
        <dbReference type="ARBA" id="ARBA00023295"/>
    </source>
</evidence>
<dbReference type="Proteomes" id="UP001219518">
    <property type="component" value="Unassembled WGS sequence"/>
</dbReference>
<gene>
    <name evidence="5" type="ORF">KUF71_017837</name>
</gene>
<dbReference type="SUPFAM" id="SSF51445">
    <property type="entry name" value="(Trans)glycosidases"/>
    <property type="match status" value="1"/>
</dbReference>
<dbReference type="EMBL" id="JAHWGI010001444">
    <property type="protein sequence ID" value="KAK3933249.1"/>
    <property type="molecule type" value="Genomic_DNA"/>
</dbReference>
<dbReference type="AlphaFoldDB" id="A0AAE1I7E3"/>
<name>A0AAE1I7E3_9NEOP</name>
<comment type="caution">
    <text evidence="5">The sequence shown here is derived from an EMBL/GenBank/DDBJ whole genome shotgun (WGS) entry which is preliminary data.</text>
</comment>
<accession>A0AAE1I7E3</accession>
<dbReference type="GO" id="GO:0008422">
    <property type="term" value="F:beta-glucosidase activity"/>
    <property type="evidence" value="ECO:0007669"/>
    <property type="project" value="TreeGrafter"/>
</dbReference>
<evidence type="ECO:0000256" key="4">
    <source>
        <dbReference type="RuleBase" id="RU003690"/>
    </source>
</evidence>
<keyword evidence="6" id="KW-1185">Reference proteome</keyword>
<dbReference type="Pfam" id="PF00232">
    <property type="entry name" value="Glyco_hydro_1"/>
    <property type="match status" value="1"/>
</dbReference>
<dbReference type="PANTHER" id="PTHR10353:SF36">
    <property type="entry name" value="LP05116P"/>
    <property type="match status" value="1"/>
</dbReference>
<proteinExistence type="inferred from homology"/>
<sequence length="577" mass="65121">MLSSLLSPLYWCGGQDERQVAPSKMTSWWSVLLSALLCAAVGARKLPGLGLGDVESVALPEGFLLGAGTSALQTEGAVLEDGKKESVIDYNIRTAKNKDGKPVFPDPGRYADSYHRYKEDIAAAKELKLQVYRLSVSWARIFPDGDITKPNMKGVEHYKNVLSEIVNAGMQPFVTMYHFDQPLEMIRQNLTWSDRRIVDNFVAYADFLFENFGDKVKLWTTINEPNFYCTTYGVAPVLGLYEPGYADEHKCIHHSVLAHAKVYRLYETKYREKQGGKIGAAALTLWGRPNSTAWDDIHAADRLNVFGLGSIYSPLVYGDYPPEVRERIDRHSREEGLPESKLPSFSEEEKRIIAGTADFLCFNAYFGSRVVDTSYRPRPRIGKFADDQDAEEINYEHGQLKGLFMEPDPTVLWEASKWIWKNYKLPIFITENGWGDERENADPLQDEPRMGYHSEYLRGLLRAHDEEGVQIMGYVIWSLIDTFEYTSGYTRRFGLVHVDYEGGTLKRTLKNSASFFQHIAETRRVPVLTYDYKEDKADSTTTTPGTSAAASASLSIAVLSLALSRIITSQASPRLHC</sequence>